<proteinExistence type="predicted"/>
<feature type="transmembrane region" description="Helical" evidence="1">
    <location>
        <begin position="168"/>
        <end position="189"/>
    </location>
</feature>
<organism evidence="3 4">
    <name type="scientific">Actinoplanes aureus</name>
    <dbReference type="NCBI Taxonomy" id="2792083"/>
    <lineage>
        <taxon>Bacteria</taxon>
        <taxon>Bacillati</taxon>
        <taxon>Actinomycetota</taxon>
        <taxon>Actinomycetes</taxon>
        <taxon>Micromonosporales</taxon>
        <taxon>Micromonosporaceae</taxon>
        <taxon>Actinoplanes</taxon>
    </lineage>
</organism>
<dbReference type="InterPro" id="IPR043128">
    <property type="entry name" value="Rev_trsase/Diguanyl_cyclase"/>
</dbReference>
<gene>
    <name evidence="3" type="ORF">I4J89_43495</name>
</gene>
<sequence length="672" mass="71224">MRIRTPRVALAGYALAAVCFVVHLIGLGGWDFQITAYQVMSPLLSAIPAVLAWRGWQAARRTGPPAARRHLRLTSFAWTLMVFSSGIHLWNLVVDGNRGYPSSSALALVCELGVTVLIVAALLTTPIRQRWSASRLRLGLDMSIVLLAGAVFLWYFLVDPQLGATAPVWAVIRTAGVLIALFAVTRLWLGGAAEVSRKAMRFAALAAVVQLALNVMQQALAGTGHLHLALATRQVFIALLIMAGVAHLRKLAHGESAAAPVATRGPASLLPYAAVAAVDTLLVFALLDGLDARTWTVLGGALSLTALVAVRQIVGLRDNSRLVVRVDAGMRAIREAMAREHILSDLGTALLRTTEAAQVHRLAADAAATLLEDCAGARTAIITVAPENAGNWTVVHASGADAVALAGTEIPGHAVPAELLARLASGEVLTEPGWAKLGVGGLDRFDSRPLMLLPLLNGDRFFGVLSVGTDADLPADVVKSLQTLRTQVSLALDSVALTAELTMRAMHDMLTGLGNRALLRDRLTGALARSRRTGRPVGVLLLDLNGFKPVNDTYGHDAGDMLLKVVAERLKVCVRTEDTVARLGGDEFVVVAEDLRELADALRIAERIVAALNEPVLHGEHELRTPASIGIALSEAGHNPDDVLRHADTAMYTAKRNGGGRFHVHGGAIVTA</sequence>
<dbReference type="InterPro" id="IPR052163">
    <property type="entry name" value="DGC-Regulatory_Protein"/>
</dbReference>
<dbReference type="CDD" id="cd01949">
    <property type="entry name" value="GGDEF"/>
    <property type="match status" value="1"/>
</dbReference>
<feature type="transmembrane region" description="Helical" evidence="1">
    <location>
        <begin position="293"/>
        <end position="314"/>
    </location>
</feature>
<keyword evidence="1" id="KW-0812">Transmembrane</keyword>
<dbReference type="Gene3D" id="3.30.450.40">
    <property type="match status" value="1"/>
</dbReference>
<keyword evidence="1" id="KW-1133">Transmembrane helix</keyword>
<dbReference type="Gene3D" id="3.30.70.270">
    <property type="match status" value="1"/>
</dbReference>
<name>A0A931CIK1_9ACTN</name>
<feature type="transmembrane region" description="Helical" evidence="1">
    <location>
        <begin position="12"/>
        <end position="30"/>
    </location>
</feature>
<evidence type="ECO:0000259" key="2">
    <source>
        <dbReference type="PROSITE" id="PS50887"/>
    </source>
</evidence>
<reference evidence="3" key="1">
    <citation type="submission" date="2020-11" db="EMBL/GenBank/DDBJ databases">
        <title>Isolation and identification of active actinomycetes.</title>
        <authorList>
            <person name="Sun X."/>
        </authorList>
    </citation>
    <scope>NUCLEOTIDE SEQUENCE</scope>
    <source>
        <strain evidence="3">NEAU-A11</strain>
    </source>
</reference>
<dbReference type="PANTHER" id="PTHR46663:SF3">
    <property type="entry name" value="SLL0267 PROTEIN"/>
    <property type="match status" value="1"/>
</dbReference>
<dbReference type="Pfam" id="PF00990">
    <property type="entry name" value="GGDEF"/>
    <property type="match status" value="1"/>
</dbReference>
<keyword evidence="1" id="KW-0472">Membrane</keyword>
<dbReference type="RefSeq" id="WP_196420081.1">
    <property type="nucleotide sequence ID" value="NZ_JADQTO010000036.1"/>
</dbReference>
<feature type="transmembrane region" description="Helical" evidence="1">
    <location>
        <begin position="73"/>
        <end position="93"/>
    </location>
</feature>
<dbReference type="EMBL" id="JADQTO010000036">
    <property type="protein sequence ID" value="MBG0568312.1"/>
    <property type="molecule type" value="Genomic_DNA"/>
</dbReference>
<protein>
    <submittedName>
        <fullName evidence="3">GGDEF domain-containing protein</fullName>
    </submittedName>
</protein>
<dbReference type="InterPro" id="IPR029016">
    <property type="entry name" value="GAF-like_dom_sf"/>
</dbReference>
<dbReference type="InterPro" id="IPR000160">
    <property type="entry name" value="GGDEF_dom"/>
</dbReference>
<feature type="transmembrane region" description="Helical" evidence="1">
    <location>
        <begin position="226"/>
        <end position="248"/>
    </location>
</feature>
<feature type="domain" description="GGDEF" evidence="2">
    <location>
        <begin position="535"/>
        <end position="667"/>
    </location>
</feature>
<dbReference type="SMART" id="SM00267">
    <property type="entry name" value="GGDEF"/>
    <property type="match status" value="1"/>
</dbReference>
<dbReference type="FunFam" id="3.30.70.270:FF:000001">
    <property type="entry name" value="Diguanylate cyclase domain protein"/>
    <property type="match status" value="1"/>
</dbReference>
<dbReference type="PROSITE" id="PS50887">
    <property type="entry name" value="GGDEF"/>
    <property type="match status" value="1"/>
</dbReference>
<accession>A0A931CIK1</accession>
<dbReference type="NCBIfam" id="TIGR00254">
    <property type="entry name" value="GGDEF"/>
    <property type="match status" value="1"/>
</dbReference>
<feature type="transmembrane region" description="Helical" evidence="1">
    <location>
        <begin position="36"/>
        <end position="53"/>
    </location>
</feature>
<dbReference type="PANTHER" id="PTHR46663">
    <property type="entry name" value="DIGUANYLATE CYCLASE DGCT-RELATED"/>
    <property type="match status" value="1"/>
</dbReference>
<dbReference type="SUPFAM" id="SSF55073">
    <property type="entry name" value="Nucleotide cyclase"/>
    <property type="match status" value="1"/>
</dbReference>
<feature type="transmembrane region" description="Helical" evidence="1">
    <location>
        <begin position="269"/>
        <end position="287"/>
    </location>
</feature>
<dbReference type="Proteomes" id="UP000598146">
    <property type="component" value="Unassembled WGS sequence"/>
</dbReference>
<evidence type="ECO:0000256" key="1">
    <source>
        <dbReference type="SAM" id="Phobius"/>
    </source>
</evidence>
<evidence type="ECO:0000313" key="4">
    <source>
        <dbReference type="Proteomes" id="UP000598146"/>
    </source>
</evidence>
<comment type="caution">
    <text evidence="3">The sequence shown here is derived from an EMBL/GenBank/DDBJ whole genome shotgun (WGS) entry which is preliminary data.</text>
</comment>
<dbReference type="InterPro" id="IPR029787">
    <property type="entry name" value="Nucleotide_cyclase"/>
</dbReference>
<dbReference type="AlphaFoldDB" id="A0A931CIK1"/>
<keyword evidence="4" id="KW-1185">Reference proteome</keyword>
<evidence type="ECO:0000313" key="3">
    <source>
        <dbReference type="EMBL" id="MBG0568312.1"/>
    </source>
</evidence>
<feature type="transmembrane region" description="Helical" evidence="1">
    <location>
        <begin position="105"/>
        <end position="124"/>
    </location>
</feature>
<dbReference type="SUPFAM" id="SSF55781">
    <property type="entry name" value="GAF domain-like"/>
    <property type="match status" value="1"/>
</dbReference>
<feature type="transmembrane region" description="Helical" evidence="1">
    <location>
        <begin position="136"/>
        <end position="156"/>
    </location>
</feature>